<dbReference type="Gene3D" id="1.10.3210.30">
    <property type="match status" value="1"/>
</dbReference>
<evidence type="ECO:0000256" key="1">
    <source>
        <dbReference type="ARBA" id="ARBA00006847"/>
    </source>
</evidence>
<evidence type="ECO:0000256" key="8">
    <source>
        <dbReference type="ARBA" id="ARBA00022840"/>
    </source>
</evidence>
<evidence type="ECO:0000256" key="5">
    <source>
        <dbReference type="ARBA" id="ARBA00022741"/>
    </source>
</evidence>
<evidence type="ECO:0000256" key="7">
    <source>
        <dbReference type="ARBA" id="ARBA00022806"/>
    </source>
</evidence>
<accession>A0ABX6NE34</accession>
<keyword evidence="12" id="KW-1185">Reference proteome</keyword>
<comment type="similarity">
    <text evidence="1">In the N-terminal section; belongs to the CRISPR-associated nuclease Cas3-HD family.</text>
</comment>
<keyword evidence="3" id="KW-0540">Nuclease</keyword>
<protein>
    <submittedName>
        <fullName evidence="11">CRISPR-associated helicase Cas3</fullName>
    </submittedName>
</protein>
<name>A0ABX6NE34_9BACT</name>
<dbReference type="Gene3D" id="3.40.50.300">
    <property type="entry name" value="P-loop containing nucleotide triphosphate hydrolases"/>
    <property type="match status" value="2"/>
</dbReference>
<keyword evidence="7" id="KW-0347">Helicase</keyword>
<keyword evidence="6" id="KW-0378">Hydrolase</keyword>
<evidence type="ECO:0000313" key="12">
    <source>
        <dbReference type="Proteomes" id="UP000503251"/>
    </source>
</evidence>
<dbReference type="InterPro" id="IPR006483">
    <property type="entry name" value="CRISPR-assoc_Cas3_HD"/>
</dbReference>
<dbReference type="NCBIfam" id="TIGR01587">
    <property type="entry name" value="cas3_core"/>
    <property type="match status" value="1"/>
</dbReference>
<evidence type="ECO:0000256" key="2">
    <source>
        <dbReference type="ARBA" id="ARBA00009046"/>
    </source>
</evidence>
<dbReference type="NCBIfam" id="TIGR01596">
    <property type="entry name" value="cas3_HD"/>
    <property type="match status" value="1"/>
</dbReference>
<dbReference type="SUPFAM" id="SSF52540">
    <property type="entry name" value="P-loop containing nucleoside triphosphate hydrolases"/>
    <property type="match status" value="1"/>
</dbReference>
<dbReference type="PANTHER" id="PTHR47963">
    <property type="entry name" value="DEAD-BOX ATP-DEPENDENT RNA HELICASE 47, MITOCHONDRIAL"/>
    <property type="match status" value="1"/>
</dbReference>
<keyword evidence="8" id="KW-0067">ATP-binding</keyword>
<comment type="similarity">
    <text evidence="2">In the central section; belongs to the CRISPR-associated helicase Cas3 family.</text>
</comment>
<reference evidence="11 12" key="1">
    <citation type="submission" date="2019-04" db="EMBL/GenBank/DDBJ databases">
        <title>Isolation and culture of sulfate reducing bacteria from the cold seep of the South China Sea.</title>
        <authorList>
            <person name="Sun C."/>
            <person name="Liu R."/>
        </authorList>
    </citation>
    <scope>NUCLEOTIDE SEQUENCE [LARGE SCALE GENOMIC DNA]</scope>
    <source>
        <strain evidence="11 12">CS1</strain>
    </source>
</reference>
<keyword evidence="4" id="KW-0479">Metal-binding</keyword>
<keyword evidence="5" id="KW-0547">Nucleotide-binding</keyword>
<keyword evidence="9" id="KW-0051">Antiviral defense</keyword>
<dbReference type="EMBL" id="CP039543">
    <property type="protein sequence ID" value="QJT08015.1"/>
    <property type="molecule type" value="Genomic_DNA"/>
</dbReference>
<sequence length="891" mass="97591">MYMLPMESVRFWGKAQHNSNNSHLVEFHCLDVAAVLTELLEMDGVLRQRVEGLACCPYAVIKPILQFFAAIHDIGKFSAGFQWLRGDIAAAWGHPPYLRAGTPPHHTKAGWWFYRNRIMSRTTDLPQCAAWRAHFRMLAPLAMAAIGHHGAPVDDTEVNQRDFSYSNEAALHHAGEMAELFLPAEPPELFDDEDRFRPLSWLFAGLMVAADWIGSSEEYFPYRSDPMDAGAYYALAQQRARTAVRMCGLLHPAAAQGQDFSSLLPQLKGYSPRPLQRYAMEDAVVDASPQLHIFEDLTGCGKTEAALLCVHTIMEQGGCSGFYVGLPTMATANAMYHRLAATYRALFDEKDGVPSLMLAHGQQNIEDAFLQTIALEDDAAPRMGERSDVTCSQWLADNRKKALLAPCGAGTLDQALLAVLPAKHQSLRLAGLSRTVLIADEVHSYDLYTGELLATLLTFIAAMGSSAVLLTATLPQSLRLKLVHAFQRGLGRAESAQLDKDDFPLATRVNAAGEVFEQPIPAEGHGKTTAVALVHDESAMFATLVQVHRDGACACWVRNTVDQAMDTAERLVTDYGLPPNKVILCHARFAMCDRLAREKDILRRFGKGSTSEDRAGYILVGSQVLEQSLDYDVGLMLSDLAPMDALIQRAGRCHRHTRERPEGYGTPRLVILSPEPVDDPAADWYGALLGTARFVYRKQALLWRTARLLKEHGRIVLPGDARVLMEGAYGEAIEAPAVLEEADLRPLGDELAARSLAYQNVLALDSGYSLDAGAGWSDDTAAATRIGDERVQLRLCCVGEDGRITLWVGGAGAKACALSEVSVSTKRVDRPGSEPASVALEAFAETMPDKGRWVRLVALRQSGGDEWTGQVPKDGTLVAVRYSRAKGLRIE</sequence>
<evidence type="ECO:0000256" key="3">
    <source>
        <dbReference type="ARBA" id="ARBA00022722"/>
    </source>
</evidence>
<dbReference type="PROSITE" id="PS51643">
    <property type="entry name" value="HD_CAS3"/>
    <property type="match status" value="1"/>
</dbReference>
<dbReference type="InterPro" id="IPR054712">
    <property type="entry name" value="Cas3-like_dom"/>
</dbReference>
<dbReference type="InterPro" id="IPR027417">
    <property type="entry name" value="P-loop_NTPase"/>
</dbReference>
<evidence type="ECO:0000256" key="9">
    <source>
        <dbReference type="ARBA" id="ARBA00023118"/>
    </source>
</evidence>
<evidence type="ECO:0000259" key="10">
    <source>
        <dbReference type="PROSITE" id="PS51643"/>
    </source>
</evidence>
<dbReference type="Proteomes" id="UP000503251">
    <property type="component" value="Chromosome"/>
</dbReference>
<organism evidence="11 12">
    <name type="scientific">Oceanidesulfovibrio marinus</name>
    <dbReference type="NCBI Taxonomy" id="370038"/>
    <lineage>
        <taxon>Bacteria</taxon>
        <taxon>Pseudomonadati</taxon>
        <taxon>Thermodesulfobacteriota</taxon>
        <taxon>Desulfovibrionia</taxon>
        <taxon>Desulfovibrionales</taxon>
        <taxon>Desulfovibrionaceae</taxon>
        <taxon>Oceanidesulfovibrio</taxon>
    </lineage>
</organism>
<dbReference type="CDD" id="cd09641">
    <property type="entry name" value="Cas3''_I"/>
    <property type="match status" value="1"/>
</dbReference>
<proteinExistence type="inferred from homology"/>
<dbReference type="InterPro" id="IPR038257">
    <property type="entry name" value="CRISPR-assoc_Cas3_HD_sf"/>
</dbReference>
<dbReference type="Pfam" id="PF22590">
    <property type="entry name" value="Cas3-like_C_2"/>
    <property type="match status" value="1"/>
</dbReference>
<dbReference type="InterPro" id="IPR006474">
    <property type="entry name" value="Helicase_Cas3_CRISPR-ass_core"/>
</dbReference>
<dbReference type="Pfam" id="PF18019">
    <property type="entry name" value="Cas3_HD"/>
    <property type="match status" value="1"/>
</dbReference>
<dbReference type="PANTHER" id="PTHR47963:SF9">
    <property type="entry name" value="CRISPR-ASSOCIATED ENDONUCLEASE_HELICASE CAS3"/>
    <property type="match status" value="1"/>
</dbReference>
<evidence type="ECO:0000256" key="6">
    <source>
        <dbReference type="ARBA" id="ARBA00022801"/>
    </source>
</evidence>
<evidence type="ECO:0000256" key="4">
    <source>
        <dbReference type="ARBA" id="ARBA00022723"/>
    </source>
</evidence>
<feature type="domain" description="HD Cas3-type" evidence="10">
    <location>
        <begin position="18"/>
        <end position="213"/>
    </location>
</feature>
<gene>
    <name evidence="11" type="primary">cas3</name>
    <name evidence="11" type="ORF">E8L03_03320</name>
</gene>
<dbReference type="InterPro" id="IPR050547">
    <property type="entry name" value="DEAD_box_RNA_helicases"/>
</dbReference>
<evidence type="ECO:0000313" key="11">
    <source>
        <dbReference type="EMBL" id="QJT08015.1"/>
    </source>
</evidence>